<sequence>MAAGINGQMILPFPFSPTDDQQKAMMLTLPLQALAETCEANNSLFDMPLLLAVALIGATVGGETSRSATY</sequence>
<evidence type="ECO:0000313" key="1">
    <source>
        <dbReference type="EMBL" id="OVA04283.1"/>
    </source>
</evidence>
<dbReference type="EMBL" id="MVGT01003324">
    <property type="protein sequence ID" value="OVA04283.1"/>
    <property type="molecule type" value="Genomic_DNA"/>
</dbReference>
<keyword evidence="2" id="KW-1185">Reference proteome</keyword>
<reference evidence="1 2" key="1">
    <citation type="journal article" date="2017" name="Mol. Plant">
        <title>The Genome of Medicinal Plant Macleaya cordata Provides New Insights into Benzylisoquinoline Alkaloids Metabolism.</title>
        <authorList>
            <person name="Liu X."/>
            <person name="Liu Y."/>
            <person name="Huang P."/>
            <person name="Ma Y."/>
            <person name="Qing Z."/>
            <person name="Tang Q."/>
            <person name="Cao H."/>
            <person name="Cheng P."/>
            <person name="Zheng Y."/>
            <person name="Yuan Z."/>
            <person name="Zhou Y."/>
            <person name="Liu J."/>
            <person name="Tang Z."/>
            <person name="Zhuo Y."/>
            <person name="Zhang Y."/>
            <person name="Yu L."/>
            <person name="Huang J."/>
            <person name="Yang P."/>
            <person name="Peng Q."/>
            <person name="Zhang J."/>
            <person name="Jiang W."/>
            <person name="Zhang Z."/>
            <person name="Lin K."/>
            <person name="Ro D.K."/>
            <person name="Chen X."/>
            <person name="Xiong X."/>
            <person name="Shang Y."/>
            <person name="Huang S."/>
            <person name="Zeng J."/>
        </authorList>
    </citation>
    <scope>NUCLEOTIDE SEQUENCE [LARGE SCALE GENOMIC DNA]</scope>
    <source>
        <strain evidence="2">cv. BLH2017</strain>
        <tissue evidence="1">Root</tissue>
    </source>
</reference>
<evidence type="ECO:0000313" key="2">
    <source>
        <dbReference type="Proteomes" id="UP000195402"/>
    </source>
</evidence>
<name>A0A200Q1E5_MACCD</name>
<accession>A0A200Q1E5</accession>
<dbReference type="OrthoDB" id="286233at2759"/>
<dbReference type="PANTHER" id="PTHR47310">
    <property type="entry name" value="PROTEIN FLUORESCENT IN BLUE LIGHT, CHLOROPLASTIC"/>
    <property type="match status" value="1"/>
</dbReference>
<comment type="caution">
    <text evidence="1">The sequence shown here is derived from an EMBL/GenBank/DDBJ whole genome shotgun (WGS) entry which is preliminary data.</text>
</comment>
<dbReference type="AlphaFoldDB" id="A0A200Q1E5"/>
<dbReference type="InterPro" id="IPR044243">
    <property type="entry name" value="FLU"/>
</dbReference>
<protein>
    <submittedName>
        <fullName evidence="1">Uncharacterized protein</fullName>
    </submittedName>
</protein>
<dbReference type="Proteomes" id="UP000195402">
    <property type="component" value="Unassembled WGS sequence"/>
</dbReference>
<dbReference type="PANTHER" id="PTHR47310:SF2">
    <property type="entry name" value="PROTEIN FLUORESCENT IN BLUE LIGHT, CHLOROPLASTIC"/>
    <property type="match status" value="1"/>
</dbReference>
<organism evidence="1 2">
    <name type="scientific">Macleaya cordata</name>
    <name type="common">Five-seeded plume-poppy</name>
    <name type="synonym">Bocconia cordata</name>
    <dbReference type="NCBI Taxonomy" id="56857"/>
    <lineage>
        <taxon>Eukaryota</taxon>
        <taxon>Viridiplantae</taxon>
        <taxon>Streptophyta</taxon>
        <taxon>Embryophyta</taxon>
        <taxon>Tracheophyta</taxon>
        <taxon>Spermatophyta</taxon>
        <taxon>Magnoliopsida</taxon>
        <taxon>Ranunculales</taxon>
        <taxon>Papaveraceae</taxon>
        <taxon>Papaveroideae</taxon>
        <taxon>Macleaya</taxon>
    </lineage>
</organism>
<dbReference type="InParanoid" id="A0A200Q1E5"/>
<gene>
    <name evidence="1" type="ORF">BVC80_1625g26</name>
</gene>
<dbReference type="GO" id="GO:0015995">
    <property type="term" value="P:chlorophyll biosynthetic process"/>
    <property type="evidence" value="ECO:0007669"/>
    <property type="project" value="InterPro"/>
</dbReference>
<proteinExistence type="predicted"/>